<name>A0A2M9G688_9PROT</name>
<dbReference type="PANTHER" id="PTHR30137:SF8">
    <property type="entry name" value="BLR5498 PROTEIN"/>
    <property type="match status" value="1"/>
</dbReference>
<evidence type="ECO:0000259" key="3">
    <source>
        <dbReference type="Pfam" id="PF00296"/>
    </source>
</evidence>
<evidence type="ECO:0000313" key="5">
    <source>
        <dbReference type="Proteomes" id="UP000229498"/>
    </source>
</evidence>
<evidence type="ECO:0000256" key="1">
    <source>
        <dbReference type="ARBA" id="ARBA00023002"/>
    </source>
</evidence>
<organism evidence="4 5">
    <name type="scientific">Minwuia thermotolerans</name>
    <dbReference type="NCBI Taxonomy" id="2056226"/>
    <lineage>
        <taxon>Bacteria</taxon>
        <taxon>Pseudomonadati</taxon>
        <taxon>Pseudomonadota</taxon>
        <taxon>Alphaproteobacteria</taxon>
        <taxon>Minwuiales</taxon>
        <taxon>Minwuiaceae</taxon>
        <taxon>Minwuia</taxon>
    </lineage>
</organism>
<dbReference type="RefSeq" id="WP_109796163.1">
    <property type="nucleotide sequence ID" value="NZ_PHIG01000007.1"/>
</dbReference>
<dbReference type="Gene3D" id="3.20.20.30">
    <property type="entry name" value="Luciferase-like domain"/>
    <property type="match status" value="1"/>
</dbReference>
<keyword evidence="5" id="KW-1185">Reference proteome</keyword>
<dbReference type="OrthoDB" id="9804736at2"/>
<keyword evidence="1" id="KW-0560">Oxidoreductase</keyword>
<evidence type="ECO:0000256" key="2">
    <source>
        <dbReference type="ARBA" id="ARBA00023033"/>
    </source>
</evidence>
<dbReference type="EMBL" id="PHIG01000007">
    <property type="protein sequence ID" value="PJK31221.1"/>
    <property type="molecule type" value="Genomic_DNA"/>
</dbReference>
<accession>A0A2M9G688</accession>
<dbReference type="PANTHER" id="PTHR30137">
    <property type="entry name" value="LUCIFERASE-LIKE MONOOXYGENASE"/>
    <property type="match status" value="1"/>
</dbReference>
<comment type="caution">
    <text evidence="4">The sequence shown here is derived from an EMBL/GenBank/DDBJ whole genome shotgun (WGS) entry which is preliminary data.</text>
</comment>
<proteinExistence type="predicted"/>
<dbReference type="GO" id="GO:0016705">
    <property type="term" value="F:oxidoreductase activity, acting on paired donors, with incorporation or reduction of molecular oxygen"/>
    <property type="evidence" value="ECO:0007669"/>
    <property type="project" value="InterPro"/>
</dbReference>
<protein>
    <submittedName>
        <fullName evidence="4">LLM class flavin-dependent oxidoreductase</fullName>
    </submittedName>
</protein>
<dbReference type="GO" id="GO:0005829">
    <property type="term" value="C:cytosol"/>
    <property type="evidence" value="ECO:0007669"/>
    <property type="project" value="TreeGrafter"/>
</dbReference>
<reference evidence="4 5" key="1">
    <citation type="submission" date="2017-11" db="EMBL/GenBank/DDBJ databases">
        <title>Draft genome sequence of Rhizobiales bacterium SY3-13.</title>
        <authorList>
            <person name="Sun C."/>
        </authorList>
    </citation>
    <scope>NUCLEOTIDE SEQUENCE [LARGE SCALE GENOMIC DNA]</scope>
    <source>
        <strain evidence="4 5">SY3-13</strain>
    </source>
</reference>
<dbReference type="InterPro" id="IPR050766">
    <property type="entry name" value="Bact_Lucif_Oxidored"/>
</dbReference>
<dbReference type="SUPFAM" id="SSF51679">
    <property type="entry name" value="Bacterial luciferase-like"/>
    <property type="match status" value="1"/>
</dbReference>
<feature type="domain" description="Luciferase-like" evidence="3">
    <location>
        <begin position="1"/>
        <end position="318"/>
    </location>
</feature>
<dbReference type="AlphaFoldDB" id="A0A2M9G688"/>
<dbReference type="InterPro" id="IPR011251">
    <property type="entry name" value="Luciferase-like_dom"/>
</dbReference>
<sequence length="359" mass="40717">MDFGYFTLSDNRYPDNPRSPEQFIREIYEQSLYAEEVGLNSAWIGEHHFNLLGVNASPHMLLAQVAGATERIRLAPAVVLLPVHNPIQVAEDWATLDLLSGGRVDFAAGRGYDRKEYDPFGAPFEESAEIFAEGLDVVWKCWTEKGKFSHKGRFYNFEDVDVRPKPVQDPLRPYVACFSRPSMELAARRDWNIIYAPFAAAMVYGSLAEAVQAYREECEQKHGRPARRAMCSYFIHIADTPEEDAYGRQSLINYFQKALIDAFPADPAKTPPTYRYFNEIVRLLKEMKPEALTSKSVLVGSREKIIEDLKAVEAAGISEVILYFNYGQKPHAMVKEQMQRFMEEVAPAFEGAHTAIRAA</sequence>
<keyword evidence="2" id="KW-0503">Monooxygenase</keyword>
<dbReference type="GO" id="GO:0004497">
    <property type="term" value="F:monooxygenase activity"/>
    <property type="evidence" value="ECO:0007669"/>
    <property type="project" value="UniProtKB-KW"/>
</dbReference>
<evidence type="ECO:0000313" key="4">
    <source>
        <dbReference type="EMBL" id="PJK31221.1"/>
    </source>
</evidence>
<dbReference type="Pfam" id="PF00296">
    <property type="entry name" value="Bac_luciferase"/>
    <property type="match status" value="1"/>
</dbReference>
<dbReference type="InterPro" id="IPR036661">
    <property type="entry name" value="Luciferase-like_sf"/>
</dbReference>
<gene>
    <name evidence="4" type="ORF">CVT23_03045</name>
</gene>
<dbReference type="Proteomes" id="UP000229498">
    <property type="component" value="Unassembled WGS sequence"/>
</dbReference>